<protein>
    <recommendedName>
        <fullName evidence="1">NmrA-like domain-containing protein</fullName>
    </recommendedName>
</protein>
<name>A0A433DFB8_9FUNG</name>
<evidence type="ECO:0000313" key="2">
    <source>
        <dbReference type="EMBL" id="RUP49485.1"/>
    </source>
</evidence>
<dbReference type="Gene3D" id="3.40.50.720">
    <property type="entry name" value="NAD(P)-binding Rossmann-like Domain"/>
    <property type="match status" value="1"/>
</dbReference>
<reference evidence="2 3" key="1">
    <citation type="journal article" date="2018" name="New Phytol.">
        <title>Phylogenomics of Endogonaceae and evolution of mycorrhizas within Mucoromycota.</title>
        <authorList>
            <person name="Chang Y."/>
            <person name="Desiro A."/>
            <person name="Na H."/>
            <person name="Sandor L."/>
            <person name="Lipzen A."/>
            <person name="Clum A."/>
            <person name="Barry K."/>
            <person name="Grigoriev I.V."/>
            <person name="Martin F.M."/>
            <person name="Stajich J.E."/>
            <person name="Smith M.E."/>
            <person name="Bonito G."/>
            <person name="Spatafora J.W."/>
        </authorList>
    </citation>
    <scope>NUCLEOTIDE SEQUENCE [LARGE SCALE GENOMIC DNA]</scope>
    <source>
        <strain evidence="2 3">GMNB39</strain>
    </source>
</reference>
<evidence type="ECO:0000259" key="1">
    <source>
        <dbReference type="Pfam" id="PF05368"/>
    </source>
</evidence>
<dbReference type="PANTHER" id="PTHR43349:SF93">
    <property type="entry name" value="ISOFLAVONE REDUCTASE HOMOLOG P3-RELATED"/>
    <property type="match status" value="1"/>
</dbReference>
<dbReference type="InterPro" id="IPR050608">
    <property type="entry name" value="NmrA-type/Isoflavone_red_sf"/>
</dbReference>
<dbReference type="Pfam" id="PF05368">
    <property type="entry name" value="NmrA"/>
    <property type="match status" value="1"/>
</dbReference>
<dbReference type="InterPro" id="IPR036291">
    <property type="entry name" value="NAD(P)-bd_dom_sf"/>
</dbReference>
<dbReference type="PANTHER" id="PTHR43349">
    <property type="entry name" value="PINORESINOL REDUCTASE-RELATED"/>
    <property type="match status" value="1"/>
</dbReference>
<dbReference type="Gene3D" id="3.90.25.10">
    <property type="entry name" value="UDP-galactose 4-epimerase, domain 1"/>
    <property type="match status" value="1"/>
</dbReference>
<gene>
    <name evidence="2" type="ORF">BC936DRAFT_142402</name>
</gene>
<organism evidence="2 3">
    <name type="scientific">Jimgerdemannia flammicorona</name>
    <dbReference type="NCBI Taxonomy" id="994334"/>
    <lineage>
        <taxon>Eukaryota</taxon>
        <taxon>Fungi</taxon>
        <taxon>Fungi incertae sedis</taxon>
        <taxon>Mucoromycota</taxon>
        <taxon>Mucoromycotina</taxon>
        <taxon>Endogonomycetes</taxon>
        <taxon>Endogonales</taxon>
        <taxon>Endogonaceae</taxon>
        <taxon>Jimgerdemannia</taxon>
    </lineage>
</organism>
<dbReference type="OrthoDB" id="419598at2759"/>
<sequence length="297" mass="32557">MTTLLLVGATGFLGIELLKTFASVPHKKIIALVRPETLSADAPLAKQARVLLIRDLGVEIRTGSLEDKSSLVEALRGIDVVISAVGQRDTLAQVNLVQAIAEVGTVKRFVPSDFGYDSRLDPEGTVYSAMKLQINDSLVALSIPHTIISTCAFMTWLNGLGEPGRPHPNADRTANVYGNGQTKALLNDVTDVARYCARIVFDPRTLNRRVMCDGHEATVEEVVAKWEWITEKEMLRKHVSAKEVEKRVREAGGLDEKMVAQVRSGFAFGWGLEVKESDREETYGIVSGVRVLRACAI</sequence>
<dbReference type="InterPro" id="IPR008030">
    <property type="entry name" value="NmrA-like"/>
</dbReference>
<dbReference type="Proteomes" id="UP000268093">
    <property type="component" value="Unassembled WGS sequence"/>
</dbReference>
<keyword evidence="3" id="KW-1185">Reference proteome</keyword>
<accession>A0A433DFB8</accession>
<dbReference type="EMBL" id="RBNI01002259">
    <property type="protein sequence ID" value="RUP49485.1"/>
    <property type="molecule type" value="Genomic_DNA"/>
</dbReference>
<dbReference type="SUPFAM" id="SSF51735">
    <property type="entry name" value="NAD(P)-binding Rossmann-fold domains"/>
    <property type="match status" value="1"/>
</dbReference>
<evidence type="ECO:0000313" key="3">
    <source>
        <dbReference type="Proteomes" id="UP000268093"/>
    </source>
</evidence>
<feature type="domain" description="NmrA-like" evidence="1">
    <location>
        <begin position="3"/>
        <end position="259"/>
    </location>
</feature>
<dbReference type="AlphaFoldDB" id="A0A433DFB8"/>
<proteinExistence type="predicted"/>
<comment type="caution">
    <text evidence="2">The sequence shown here is derived from an EMBL/GenBank/DDBJ whole genome shotgun (WGS) entry which is preliminary data.</text>
</comment>